<dbReference type="GO" id="GO:0004190">
    <property type="term" value="F:aspartic-type endopeptidase activity"/>
    <property type="evidence" value="ECO:0007669"/>
    <property type="project" value="InterPro"/>
</dbReference>
<dbReference type="InterPro" id="IPR001995">
    <property type="entry name" value="Peptidase_A2_cat"/>
</dbReference>
<dbReference type="PROSITE" id="PS50175">
    <property type="entry name" value="ASP_PROT_RETROV"/>
    <property type="match status" value="1"/>
</dbReference>
<organism evidence="4 5">
    <name type="scientific">Taxus chinensis</name>
    <name type="common">Chinese yew</name>
    <name type="synonym">Taxus wallichiana var. chinensis</name>
    <dbReference type="NCBI Taxonomy" id="29808"/>
    <lineage>
        <taxon>Eukaryota</taxon>
        <taxon>Viridiplantae</taxon>
        <taxon>Streptophyta</taxon>
        <taxon>Embryophyta</taxon>
        <taxon>Tracheophyta</taxon>
        <taxon>Spermatophyta</taxon>
        <taxon>Pinopsida</taxon>
        <taxon>Pinidae</taxon>
        <taxon>Conifers II</taxon>
        <taxon>Cupressales</taxon>
        <taxon>Taxaceae</taxon>
        <taxon>Taxus</taxon>
    </lineage>
</organism>
<accession>A0AA38BV48</accession>
<dbReference type="EMBL" id="JAHRHJ020003813">
    <property type="protein sequence ID" value="KAH9288181.1"/>
    <property type="molecule type" value="Genomic_DNA"/>
</dbReference>
<proteinExistence type="predicted"/>
<keyword evidence="5" id="KW-1185">Reference proteome</keyword>
<reference evidence="4 5" key="1">
    <citation type="journal article" date="2021" name="Nat. Plants">
        <title>The Taxus genome provides insights into paclitaxel biosynthesis.</title>
        <authorList>
            <person name="Xiong X."/>
            <person name="Gou J."/>
            <person name="Liao Q."/>
            <person name="Li Y."/>
            <person name="Zhou Q."/>
            <person name="Bi G."/>
            <person name="Li C."/>
            <person name="Du R."/>
            <person name="Wang X."/>
            <person name="Sun T."/>
            <person name="Guo L."/>
            <person name="Liang H."/>
            <person name="Lu P."/>
            <person name="Wu Y."/>
            <person name="Zhang Z."/>
            <person name="Ro D.K."/>
            <person name="Shang Y."/>
            <person name="Huang S."/>
            <person name="Yan J."/>
        </authorList>
    </citation>
    <scope>NUCLEOTIDE SEQUENCE [LARGE SCALE GENOMIC DNA]</scope>
    <source>
        <strain evidence="4">Ta-2019</strain>
    </source>
</reference>
<name>A0AA38BV48_TAXCH</name>
<dbReference type="AlphaFoldDB" id="A0AA38BV48"/>
<protein>
    <recommendedName>
        <fullName evidence="3">Peptidase A2 domain-containing protein</fullName>
    </recommendedName>
</protein>
<evidence type="ECO:0000313" key="4">
    <source>
        <dbReference type="EMBL" id="KAH9288181.1"/>
    </source>
</evidence>
<evidence type="ECO:0000256" key="1">
    <source>
        <dbReference type="SAM" id="Coils"/>
    </source>
</evidence>
<evidence type="ECO:0000313" key="5">
    <source>
        <dbReference type="Proteomes" id="UP000824469"/>
    </source>
</evidence>
<feature type="compositionally biased region" description="Basic and acidic residues" evidence="2">
    <location>
        <begin position="105"/>
        <end position="117"/>
    </location>
</feature>
<dbReference type="GO" id="GO:0006508">
    <property type="term" value="P:proteolysis"/>
    <property type="evidence" value="ECO:0007669"/>
    <property type="project" value="InterPro"/>
</dbReference>
<sequence>MNTNFAHPMIPPSAEFLRKQLECLQSVHDSCPPWDTARKMALSKELRELTDKYIRTSEAEQARLQEHEDSHPDESFETVPIRPPYQQRIRQRQIPTRGRSGAWRGRGERNFQQRTYEHGQTSRYSDPASRQIYKEWRKARIELLEKVIEKATTEFTKLLEEEEKEKNDPDKDLDGTYLDIASDESKEVCTISCTQNPFIAIVICIPHIKKYMLDAMIDTGAEISLLR</sequence>
<feature type="non-terminal residue" evidence="4">
    <location>
        <position position="227"/>
    </location>
</feature>
<feature type="region of interest" description="Disordered" evidence="2">
    <location>
        <begin position="89"/>
        <end position="123"/>
    </location>
</feature>
<evidence type="ECO:0000256" key="2">
    <source>
        <dbReference type="SAM" id="MobiDB-lite"/>
    </source>
</evidence>
<gene>
    <name evidence="4" type="ORF">KI387_032298</name>
</gene>
<keyword evidence="1" id="KW-0175">Coiled coil</keyword>
<feature type="domain" description="Peptidase A2" evidence="3">
    <location>
        <begin position="213"/>
        <end position="227"/>
    </location>
</feature>
<feature type="coiled-coil region" evidence="1">
    <location>
        <begin position="141"/>
        <end position="168"/>
    </location>
</feature>
<evidence type="ECO:0000259" key="3">
    <source>
        <dbReference type="PROSITE" id="PS50175"/>
    </source>
</evidence>
<dbReference type="Proteomes" id="UP000824469">
    <property type="component" value="Unassembled WGS sequence"/>
</dbReference>
<comment type="caution">
    <text evidence="4">The sequence shown here is derived from an EMBL/GenBank/DDBJ whole genome shotgun (WGS) entry which is preliminary data.</text>
</comment>